<dbReference type="GO" id="GO:0016301">
    <property type="term" value="F:kinase activity"/>
    <property type="evidence" value="ECO:0007669"/>
    <property type="project" value="UniProtKB-UniRule"/>
</dbReference>
<dbReference type="InterPro" id="IPR016477">
    <property type="entry name" value="Fructo-/Ketosamine-3-kinase"/>
</dbReference>
<dbReference type="Gene3D" id="3.90.1200.10">
    <property type="match status" value="1"/>
</dbReference>
<keyword evidence="2" id="KW-0808">Transferase</keyword>
<proteinExistence type="inferred from homology"/>
<evidence type="ECO:0000313" key="4">
    <source>
        <dbReference type="Proteomes" id="UP000078596"/>
    </source>
</evidence>
<evidence type="ECO:0000256" key="2">
    <source>
        <dbReference type="PIRNR" id="PIRNR006221"/>
    </source>
</evidence>
<name>A0A191ZEA3_9GAMM</name>
<dbReference type="PIRSF" id="PIRSF006221">
    <property type="entry name" value="Ketosamine-3-kinase"/>
    <property type="match status" value="1"/>
</dbReference>
<evidence type="ECO:0000256" key="1">
    <source>
        <dbReference type="ARBA" id="ARBA00009460"/>
    </source>
</evidence>
<reference evidence="3 4" key="1">
    <citation type="submission" date="2016-06" db="EMBL/GenBank/DDBJ databases">
        <title>Insight into the functional genes involving in sulfur oxidation in Pearl River water.</title>
        <authorList>
            <person name="Luo J."/>
            <person name="Tan X."/>
            <person name="Lin W."/>
        </authorList>
    </citation>
    <scope>NUCLEOTIDE SEQUENCE [LARGE SCALE GENOMIC DNA]</scope>
    <source>
        <strain evidence="3 4">LS2</strain>
    </source>
</reference>
<gene>
    <name evidence="3" type="ORF">A9404_01345</name>
</gene>
<evidence type="ECO:0008006" key="5">
    <source>
        <dbReference type="Google" id="ProtNLM"/>
    </source>
</evidence>
<dbReference type="InterPro" id="IPR011009">
    <property type="entry name" value="Kinase-like_dom_sf"/>
</dbReference>
<dbReference type="OrthoDB" id="5291879at2"/>
<dbReference type="STRING" id="1860122.A9404_01345"/>
<accession>A0A191ZEA3</accession>
<organism evidence="3 4">
    <name type="scientific">Halothiobacillus diazotrophicus</name>
    <dbReference type="NCBI Taxonomy" id="1860122"/>
    <lineage>
        <taxon>Bacteria</taxon>
        <taxon>Pseudomonadati</taxon>
        <taxon>Pseudomonadota</taxon>
        <taxon>Gammaproteobacteria</taxon>
        <taxon>Chromatiales</taxon>
        <taxon>Halothiobacillaceae</taxon>
        <taxon>Halothiobacillus</taxon>
    </lineage>
</organism>
<sequence length="305" mass="33459">MSEPRIQQVQQILDHAARSVSTSRSFGPVTAVQPVSGGCINRTERISTDRGPLLFLKTLDVRRGDPAAERRFAAEAAGLAALAAHIRVPEPLAWGEAAGQGYLLLEWLELGGRGDDARLGEQLAALHGAAQPHFGFVADNFIGTTPQRNAPSSDWIDFYGRHRLQPQLEWAGERGLPRRDVERGFRLIAALPAFFTSYMPTPSLIHGDLWGGNYGFTRDGAPVLYDPAAYCADREAELAMTELFGGFSPRFYDAYRASAPLDAGYGLRKTLYNLYHILNHFNLFGGGYGHQAAGMIQRLLDEVGE</sequence>
<evidence type="ECO:0000313" key="3">
    <source>
        <dbReference type="EMBL" id="ANJ66197.1"/>
    </source>
</evidence>
<dbReference type="AlphaFoldDB" id="A0A191ZEA3"/>
<dbReference type="EMBL" id="CP016027">
    <property type="protein sequence ID" value="ANJ66197.1"/>
    <property type="molecule type" value="Genomic_DNA"/>
</dbReference>
<dbReference type="Gene3D" id="3.30.200.20">
    <property type="entry name" value="Phosphorylase Kinase, domain 1"/>
    <property type="match status" value="1"/>
</dbReference>
<keyword evidence="2" id="KW-0418">Kinase</keyword>
<dbReference type="PANTHER" id="PTHR12149:SF8">
    <property type="entry name" value="PROTEIN-RIBULOSAMINE 3-KINASE"/>
    <property type="match status" value="1"/>
</dbReference>
<dbReference type="SUPFAM" id="SSF56112">
    <property type="entry name" value="Protein kinase-like (PK-like)"/>
    <property type="match status" value="1"/>
</dbReference>
<dbReference type="RefSeq" id="WP_066097970.1">
    <property type="nucleotide sequence ID" value="NZ_CP016027.1"/>
</dbReference>
<dbReference type="Proteomes" id="UP000078596">
    <property type="component" value="Chromosome"/>
</dbReference>
<dbReference type="PANTHER" id="PTHR12149">
    <property type="entry name" value="FRUCTOSAMINE 3 KINASE-RELATED PROTEIN"/>
    <property type="match status" value="1"/>
</dbReference>
<dbReference type="KEGG" id="haz:A9404_01345"/>
<dbReference type="Pfam" id="PF03881">
    <property type="entry name" value="Fructosamin_kin"/>
    <property type="match status" value="1"/>
</dbReference>
<protein>
    <recommendedName>
        <fullName evidence="5">Fructosamine kinase</fullName>
    </recommendedName>
</protein>
<keyword evidence="4" id="KW-1185">Reference proteome</keyword>
<comment type="similarity">
    <text evidence="1 2">Belongs to the fructosamine kinase family.</text>
</comment>